<dbReference type="InterPro" id="IPR025943">
    <property type="entry name" value="Sigma_54_int_dom_ATP-bd_2"/>
</dbReference>
<keyword evidence="1 4" id="KW-0597">Phosphoprotein</keyword>
<dbReference type="PROSITE" id="PS00676">
    <property type="entry name" value="SIGMA54_INTERACT_2"/>
    <property type="match status" value="1"/>
</dbReference>
<feature type="domain" description="Sigma-54 factor interaction" evidence="5">
    <location>
        <begin position="141"/>
        <end position="370"/>
    </location>
</feature>
<dbReference type="InterPro" id="IPR011006">
    <property type="entry name" value="CheY-like_superfamily"/>
</dbReference>
<protein>
    <submittedName>
        <fullName evidence="7">Sigma-54-dependent Fis family transcriptional regulator</fullName>
    </submittedName>
</protein>
<dbReference type="EMBL" id="JABBHF010000002">
    <property type="protein sequence ID" value="NMH86498.1"/>
    <property type="molecule type" value="Genomic_DNA"/>
</dbReference>
<dbReference type="PROSITE" id="PS50110">
    <property type="entry name" value="RESPONSE_REGULATORY"/>
    <property type="match status" value="1"/>
</dbReference>
<evidence type="ECO:0000256" key="1">
    <source>
        <dbReference type="ARBA" id="ARBA00022553"/>
    </source>
</evidence>
<dbReference type="InterPro" id="IPR003593">
    <property type="entry name" value="AAA+_ATPase"/>
</dbReference>
<dbReference type="PROSITE" id="PS50045">
    <property type="entry name" value="SIGMA54_INTERACT_4"/>
    <property type="match status" value="1"/>
</dbReference>
<evidence type="ECO:0000256" key="3">
    <source>
        <dbReference type="ARBA" id="ARBA00022840"/>
    </source>
</evidence>
<dbReference type="Pfam" id="PF00072">
    <property type="entry name" value="Response_reg"/>
    <property type="match status" value="1"/>
</dbReference>
<evidence type="ECO:0000313" key="7">
    <source>
        <dbReference type="EMBL" id="NMH86498.1"/>
    </source>
</evidence>
<dbReference type="Pfam" id="PF25601">
    <property type="entry name" value="AAA_lid_14"/>
    <property type="match status" value="1"/>
</dbReference>
<evidence type="ECO:0000256" key="2">
    <source>
        <dbReference type="ARBA" id="ARBA00022741"/>
    </source>
</evidence>
<dbReference type="PANTHER" id="PTHR32071:SF17">
    <property type="entry name" value="TRANSCRIPTIONAL REGULATOR (NTRC FAMILY)"/>
    <property type="match status" value="1"/>
</dbReference>
<accession>A0ABX1RTU3</accession>
<dbReference type="InterPro" id="IPR027417">
    <property type="entry name" value="P-loop_NTPase"/>
</dbReference>
<dbReference type="Pfam" id="PF00158">
    <property type="entry name" value="Sigma54_activat"/>
    <property type="match status" value="1"/>
</dbReference>
<comment type="caution">
    <text evidence="7">The sequence shown here is derived from an EMBL/GenBank/DDBJ whole genome shotgun (WGS) entry which is preliminary data.</text>
</comment>
<feature type="domain" description="Response regulatory" evidence="6">
    <location>
        <begin position="3"/>
        <end position="119"/>
    </location>
</feature>
<sequence length="387" mass="43027">MPKILVIEDEAAIRRVLVKILSEENDKYQVDEAEDGLSGIEKIKNDDFDLVLCDIKMPKMDGVEVLEAVKKIKPETPIVMISGHGDLDTAVNTMRLGAFDYISKPPDLNRLLNTVRNALDKKELVVENKLLKKKVSKNFEMIGESKAISHIKSIIEKVAQTDARVLITGPNGTGKELVAHWLHQKSDRSKGAMIEVNCAAIPSELIESELFGHVKGAFTSAVKDRAGKFEAANGGTIFLDEIGDMSLPAQAKVLRALQESRIQRVGSDKDIKVNVRVVAATNKDLKKEIAEGRFREDLYHRLAVILIKVPALNDRRDDIPLLVNHFTEKIASEQGTAKKSFSSKAIKLLQDYDWTGNIRELRNVVERLIILGGSEVSEEDVKLFASK</sequence>
<dbReference type="Gene3D" id="1.10.8.60">
    <property type="match status" value="1"/>
</dbReference>
<keyword evidence="2" id="KW-0547">Nucleotide-binding</keyword>
<keyword evidence="8" id="KW-1185">Reference proteome</keyword>
<proteinExistence type="predicted"/>
<dbReference type="Proteomes" id="UP000746690">
    <property type="component" value="Unassembled WGS sequence"/>
</dbReference>
<evidence type="ECO:0000259" key="6">
    <source>
        <dbReference type="PROSITE" id="PS50110"/>
    </source>
</evidence>
<dbReference type="InterPro" id="IPR001789">
    <property type="entry name" value="Sig_transdc_resp-reg_receiver"/>
</dbReference>
<dbReference type="Gene3D" id="3.40.50.300">
    <property type="entry name" value="P-loop containing nucleotide triphosphate hydrolases"/>
    <property type="match status" value="1"/>
</dbReference>
<name>A0ABX1RTU3_9FLAO</name>
<dbReference type="SMART" id="SM00382">
    <property type="entry name" value="AAA"/>
    <property type="match status" value="1"/>
</dbReference>
<feature type="modified residue" description="4-aspartylphosphate" evidence="4">
    <location>
        <position position="54"/>
    </location>
</feature>
<dbReference type="Gene3D" id="3.40.50.2300">
    <property type="match status" value="1"/>
</dbReference>
<evidence type="ECO:0000259" key="5">
    <source>
        <dbReference type="PROSITE" id="PS50045"/>
    </source>
</evidence>
<dbReference type="SUPFAM" id="SSF52540">
    <property type="entry name" value="P-loop containing nucleoside triphosphate hydrolases"/>
    <property type="match status" value="1"/>
</dbReference>
<evidence type="ECO:0000256" key="4">
    <source>
        <dbReference type="PROSITE-ProRule" id="PRU00169"/>
    </source>
</evidence>
<gene>
    <name evidence="7" type="ORF">HHX25_03205</name>
</gene>
<dbReference type="PANTHER" id="PTHR32071">
    <property type="entry name" value="TRANSCRIPTIONAL REGULATORY PROTEIN"/>
    <property type="match status" value="1"/>
</dbReference>
<dbReference type="CDD" id="cd00009">
    <property type="entry name" value="AAA"/>
    <property type="match status" value="1"/>
</dbReference>
<organism evidence="7 8">
    <name type="scientific">Flavivirga algicola</name>
    <dbReference type="NCBI Taxonomy" id="2729136"/>
    <lineage>
        <taxon>Bacteria</taxon>
        <taxon>Pseudomonadati</taxon>
        <taxon>Bacteroidota</taxon>
        <taxon>Flavobacteriia</taxon>
        <taxon>Flavobacteriales</taxon>
        <taxon>Flavobacteriaceae</taxon>
        <taxon>Flavivirga</taxon>
    </lineage>
</organism>
<dbReference type="SUPFAM" id="SSF52172">
    <property type="entry name" value="CheY-like"/>
    <property type="match status" value="1"/>
</dbReference>
<evidence type="ECO:0000313" key="8">
    <source>
        <dbReference type="Proteomes" id="UP000746690"/>
    </source>
</evidence>
<dbReference type="SMART" id="SM00448">
    <property type="entry name" value="REC"/>
    <property type="match status" value="1"/>
</dbReference>
<dbReference type="RefSeq" id="WP_169670058.1">
    <property type="nucleotide sequence ID" value="NZ_JABBHF010000002.1"/>
</dbReference>
<dbReference type="InterPro" id="IPR058031">
    <property type="entry name" value="AAA_lid_NorR"/>
</dbReference>
<dbReference type="InterPro" id="IPR002078">
    <property type="entry name" value="Sigma_54_int"/>
</dbReference>
<keyword evidence="3" id="KW-0067">ATP-binding</keyword>
<reference evidence="7 8" key="1">
    <citation type="submission" date="2020-04" db="EMBL/GenBank/DDBJ databases">
        <title>A Flavivirga sp. nov.</title>
        <authorList>
            <person name="Sun X."/>
        </authorList>
    </citation>
    <scope>NUCLEOTIDE SEQUENCE [LARGE SCALE GENOMIC DNA]</scope>
    <source>
        <strain evidence="7 8">Y03</strain>
    </source>
</reference>